<comment type="caution">
    <text evidence="2">The sequence shown here is derived from an EMBL/GenBank/DDBJ whole genome shotgun (WGS) entry which is preliminary data.</text>
</comment>
<dbReference type="EMBL" id="JBHTBF010000002">
    <property type="protein sequence ID" value="MFC7317225.1"/>
    <property type="molecule type" value="Genomic_DNA"/>
</dbReference>
<dbReference type="AlphaFoldDB" id="A0ABD6AAM1"/>
<feature type="transmembrane region" description="Helical" evidence="1">
    <location>
        <begin position="168"/>
        <end position="197"/>
    </location>
</feature>
<dbReference type="InterPro" id="IPR055966">
    <property type="entry name" value="DUF7544"/>
</dbReference>
<feature type="transmembrane region" description="Helical" evidence="1">
    <location>
        <begin position="122"/>
        <end position="148"/>
    </location>
</feature>
<keyword evidence="1" id="KW-1133">Transmembrane helix</keyword>
<protein>
    <recommendedName>
        <fullName evidence="4">Glycerophosphoryl diester phosphodiesterase membrane domain-containing protein</fullName>
    </recommendedName>
</protein>
<dbReference type="RefSeq" id="WP_276303523.1">
    <property type="nucleotide sequence ID" value="NZ_CP119992.1"/>
</dbReference>
<keyword evidence="3" id="KW-1185">Reference proteome</keyword>
<keyword evidence="1" id="KW-0472">Membrane</keyword>
<name>A0ABD6AAM1_9EURY</name>
<dbReference type="Pfam" id="PF24400">
    <property type="entry name" value="DUF7544"/>
    <property type="match status" value="1"/>
</dbReference>
<proteinExistence type="predicted"/>
<organism evidence="2 3">
    <name type="scientific">Halomarina halobia</name>
    <dbReference type="NCBI Taxonomy" id="3033386"/>
    <lineage>
        <taxon>Archaea</taxon>
        <taxon>Methanobacteriati</taxon>
        <taxon>Methanobacteriota</taxon>
        <taxon>Stenosarchaea group</taxon>
        <taxon>Halobacteria</taxon>
        <taxon>Halobacteriales</taxon>
        <taxon>Natronomonadaceae</taxon>
        <taxon>Halomarina</taxon>
    </lineage>
</organism>
<reference evidence="2 3" key="1">
    <citation type="journal article" date="2019" name="Int. J. Syst. Evol. Microbiol.">
        <title>The Global Catalogue of Microorganisms (GCM) 10K type strain sequencing project: providing services to taxonomists for standard genome sequencing and annotation.</title>
        <authorList>
            <consortium name="The Broad Institute Genomics Platform"/>
            <consortium name="The Broad Institute Genome Sequencing Center for Infectious Disease"/>
            <person name="Wu L."/>
            <person name="Ma J."/>
        </authorList>
    </citation>
    <scope>NUCLEOTIDE SEQUENCE [LARGE SCALE GENOMIC DNA]</scope>
    <source>
        <strain evidence="2 3">PSR21</strain>
    </source>
</reference>
<evidence type="ECO:0000256" key="1">
    <source>
        <dbReference type="SAM" id="Phobius"/>
    </source>
</evidence>
<feature type="transmembrane region" description="Helical" evidence="1">
    <location>
        <begin position="273"/>
        <end position="296"/>
    </location>
</feature>
<sequence length="339" mass="35131">MTLYALDDLDDALDATRSFLLPFDARRWLKLALVVFFVGGLGANVPAGGNVNVGDASSIDVGALPALPADVVTLAVALAAAVLVVALLFALVGSAMEFVLLEALRSDEVAVRRDGRRHLGKALGLFGFRLLLALVGLALAALALAPVWLALTGGGAFDPRALVAGLALLLPVAAFVGVVLGVVNGFTTVFVVPIMLLEDRGVLAAWRRFWPTLVGAWRQYVVYAVAAFVLNVVGATAVGIVAGLGALVLFVPFGILGWTLFGGALAAGTLSTAGWVALAALLVAFALVAAAVFAVVQVPVQTYLRYYALFVLGDTDAELDLIPDRRKTVRSGEDAIPSA</sequence>
<accession>A0ABD6AAM1</accession>
<feature type="transmembrane region" description="Helical" evidence="1">
    <location>
        <begin position="28"/>
        <end position="47"/>
    </location>
</feature>
<keyword evidence="1" id="KW-0812">Transmembrane</keyword>
<feature type="transmembrane region" description="Helical" evidence="1">
    <location>
        <begin position="74"/>
        <end position="101"/>
    </location>
</feature>
<evidence type="ECO:0000313" key="3">
    <source>
        <dbReference type="Proteomes" id="UP001596547"/>
    </source>
</evidence>
<evidence type="ECO:0008006" key="4">
    <source>
        <dbReference type="Google" id="ProtNLM"/>
    </source>
</evidence>
<feature type="transmembrane region" description="Helical" evidence="1">
    <location>
        <begin position="236"/>
        <end position="261"/>
    </location>
</feature>
<gene>
    <name evidence="2" type="ORF">ACFQPE_10520</name>
</gene>
<dbReference type="GeneID" id="79316118"/>
<evidence type="ECO:0000313" key="2">
    <source>
        <dbReference type="EMBL" id="MFC7317225.1"/>
    </source>
</evidence>
<dbReference type="Proteomes" id="UP001596547">
    <property type="component" value="Unassembled WGS sequence"/>
</dbReference>